<dbReference type="Proteomes" id="UP000249497">
    <property type="component" value="Unassembled WGS sequence"/>
</dbReference>
<keyword evidence="2" id="KW-0496">Mitochondrion</keyword>
<dbReference type="AlphaFoldDB" id="A0A8T8X5Z8"/>
<comment type="subcellular location">
    <subcellularLocation>
        <location evidence="1">Mitochondrion membrane</location>
    </subcellularLocation>
</comment>
<evidence type="ECO:0000313" key="5">
    <source>
        <dbReference type="EMBL" id="RAH82879.1"/>
    </source>
</evidence>
<dbReference type="RefSeq" id="XP_025528773.1">
    <property type="nucleotide sequence ID" value="XM_025671842.1"/>
</dbReference>
<dbReference type="OrthoDB" id="2094445at2759"/>
<evidence type="ECO:0000256" key="2">
    <source>
        <dbReference type="ARBA" id="ARBA00023128"/>
    </source>
</evidence>
<keyword evidence="3" id="KW-0472">Membrane</keyword>
<evidence type="ECO:0000313" key="6">
    <source>
        <dbReference type="Proteomes" id="UP000249497"/>
    </source>
</evidence>
<reference evidence="5 6" key="1">
    <citation type="submission" date="2018-02" db="EMBL/GenBank/DDBJ databases">
        <title>The genomes of Aspergillus section Nigri reveals drivers in fungal speciation.</title>
        <authorList>
            <consortium name="DOE Joint Genome Institute"/>
            <person name="Vesth T.C."/>
            <person name="Nybo J."/>
            <person name="Theobald S."/>
            <person name="Brandl J."/>
            <person name="Frisvad J.C."/>
            <person name="Nielsen K.F."/>
            <person name="Lyhne E.K."/>
            <person name="Kogle M.E."/>
            <person name="Kuo A."/>
            <person name="Riley R."/>
            <person name="Clum A."/>
            <person name="Nolan M."/>
            <person name="Lipzen A."/>
            <person name="Salamov A."/>
            <person name="Henrissat B."/>
            <person name="Wiebenga A."/>
            <person name="De vries R.P."/>
            <person name="Grigoriev I.V."/>
            <person name="Mortensen U.H."/>
            <person name="Andersen M.R."/>
            <person name="Baker S.E."/>
        </authorList>
    </citation>
    <scope>NUCLEOTIDE SEQUENCE [LARGE SCALE GENOMIC DNA]</scope>
    <source>
        <strain evidence="5 6">CBS 114.51</strain>
    </source>
</reference>
<dbReference type="GO" id="GO:0031966">
    <property type="term" value="C:mitochondrial membrane"/>
    <property type="evidence" value="ECO:0007669"/>
    <property type="project" value="UniProtKB-SubCell"/>
</dbReference>
<name>A0A8T8X5Z8_ASPJA</name>
<dbReference type="EMBL" id="KZ824786">
    <property type="protein sequence ID" value="RAH82879.1"/>
    <property type="molecule type" value="Genomic_DNA"/>
</dbReference>
<evidence type="ECO:0000256" key="4">
    <source>
        <dbReference type="SAM" id="MobiDB-lite"/>
    </source>
</evidence>
<proteinExistence type="predicted"/>
<evidence type="ECO:0000256" key="3">
    <source>
        <dbReference type="ARBA" id="ARBA00023136"/>
    </source>
</evidence>
<dbReference type="PANTHER" id="PTHR28074">
    <property type="entry name" value="ATP SYNTHASE SUBUNIT K, MITOCHONDRIAL"/>
    <property type="match status" value="1"/>
</dbReference>
<dbReference type="InterPro" id="IPR021278">
    <property type="entry name" value="ATP19"/>
</dbReference>
<sequence length="122" mass="13265">MVVYYQIAGKKVGSHYLAMGVLGALFGGVKLAMGGGSQPKPATPPIQASSKDEEEFITYVTEDPKQAEHAPLSTSEKAALQDYRMQLQLLELQDKRRKQRLVKDTREGLDATPLPNGQPPAA</sequence>
<feature type="region of interest" description="Disordered" evidence="4">
    <location>
        <begin position="95"/>
        <end position="122"/>
    </location>
</feature>
<dbReference type="PANTHER" id="PTHR28074:SF1">
    <property type="entry name" value="ATP SYNTHASE SUBUNIT K, MITOCHONDRIAL"/>
    <property type="match status" value="1"/>
</dbReference>
<keyword evidence="6" id="KW-1185">Reference proteome</keyword>
<dbReference type="Pfam" id="PF11022">
    <property type="entry name" value="ATP19"/>
    <property type="match status" value="1"/>
</dbReference>
<accession>A0A8T8X5Z8</accession>
<evidence type="ECO:0000256" key="1">
    <source>
        <dbReference type="ARBA" id="ARBA00004325"/>
    </source>
</evidence>
<organism evidence="5 6">
    <name type="scientific">Aspergillus japonicus CBS 114.51</name>
    <dbReference type="NCBI Taxonomy" id="1448312"/>
    <lineage>
        <taxon>Eukaryota</taxon>
        <taxon>Fungi</taxon>
        <taxon>Dikarya</taxon>
        <taxon>Ascomycota</taxon>
        <taxon>Pezizomycotina</taxon>
        <taxon>Eurotiomycetes</taxon>
        <taxon>Eurotiomycetidae</taxon>
        <taxon>Eurotiales</taxon>
        <taxon>Aspergillaceae</taxon>
        <taxon>Aspergillus</taxon>
        <taxon>Aspergillus subgen. Circumdati</taxon>
    </lineage>
</organism>
<dbReference type="GO" id="GO:0015986">
    <property type="term" value="P:proton motive force-driven ATP synthesis"/>
    <property type="evidence" value="ECO:0007669"/>
    <property type="project" value="TreeGrafter"/>
</dbReference>
<protein>
    <submittedName>
        <fullName evidence="5">Uncharacterized protein</fullName>
    </submittedName>
</protein>
<dbReference type="GeneID" id="37175534"/>
<gene>
    <name evidence="5" type="ORF">BO86DRAFT_388384</name>
</gene>